<evidence type="ECO:0000256" key="3">
    <source>
        <dbReference type="ARBA" id="ARBA00022692"/>
    </source>
</evidence>
<keyword evidence="2" id="KW-1003">Cell membrane</keyword>
<comment type="caution">
    <text evidence="7">The sequence shown here is derived from an EMBL/GenBank/DDBJ whole genome shotgun (WGS) entry which is preliminary data.</text>
</comment>
<feature type="transmembrane region" description="Helical" evidence="6">
    <location>
        <begin position="53"/>
        <end position="76"/>
    </location>
</feature>
<dbReference type="InterPro" id="IPR051611">
    <property type="entry name" value="ECF_transporter_component"/>
</dbReference>
<organism evidence="7 8">
    <name type="scientific">Falsarthrobacter nasiphocae</name>
    <dbReference type="NCBI Taxonomy" id="189863"/>
    <lineage>
        <taxon>Bacteria</taxon>
        <taxon>Bacillati</taxon>
        <taxon>Actinomycetota</taxon>
        <taxon>Actinomycetes</taxon>
        <taxon>Micrococcales</taxon>
        <taxon>Micrococcaceae</taxon>
        <taxon>Falsarthrobacter</taxon>
    </lineage>
</organism>
<comment type="subcellular location">
    <subcellularLocation>
        <location evidence="1">Membrane</location>
        <topology evidence="1">Multi-pass membrane protein</topology>
    </subcellularLocation>
</comment>
<dbReference type="RefSeq" id="WP_309851070.1">
    <property type="nucleotide sequence ID" value="NZ_BAAAIU010000003.1"/>
</dbReference>
<evidence type="ECO:0000256" key="1">
    <source>
        <dbReference type="ARBA" id="ARBA00004141"/>
    </source>
</evidence>
<dbReference type="AlphaFoldDB" id="A0AAE3YHH9"/>
<dbReference type="InterPro" id="IPR003339">
    <property type="entry name" value="ABC/ECF_trnsptr_transmembrane"/>
</dbReference>
<feature type="transmembrane region" description="Helical" evidence="6">
    <location>
        <begin position="88"/>
        <end position="110"/>
    </location>
</feature>
<reference evidence="7" key="1">
    <citation type="submission" date="2023-07" db="EMBL/GenBank/DDBJ databases">
        <title>Sequencing the genomes of 1000 actinobacteria strains.</title>
        <authorList>
            <person name="Klenk H.-P."/>
        </authorList>
    </citation>
    <scope>NUCLEOTIDE SEQUENCE</scope>
    <source>
        <strain evidence="7">DSM 13988</strain>
    </source>
</reference>
<dbReference type="PANTHER" id="PTHR34857">
    <property type="entry name" value="SLL0384 PROTEIN"/>
    <property type="match status" value="1"/>
</dbReference>
<accession>A0AAE3YHH9</accession>
<dbReference type="Proteomes" id="UP001247307">
    <property type="component" value="Unassembled WGS sequence"/>
</dbReference>
<evidence type="ECO:0000256" key="4">
    <source>
        <dbReference type="ARBA" id="ARBA00022989"/>
    </source>
</evidence>
<keyword evidence="4 6" id="KW-1133">Transmembrane helix</keyword>
<evidence type="ECO:0000313" key="8">
    <source>
        <dbReference type="Proteomes" id="UP001247307"/>
    </source>
</evidence>
<dbReference type="PANTHER" id="PTHR34857:SF2">
    <property type="entry name" value="SLL0384 PROTEIN"/>
    <property type="match status" value="1"/>
</dbReference>
<keyword evidence="8" id="KW-1185">Reference proteome</keyword>
<feature type="transmembrane region" description="Helical" evidence="6">
    <location>
        <begin position="122"/>
        <end position="139"/>
    </location>
</feature>
<dbReference type="CDD" id="cd16914">
    <property type="entry name" value="EcfT"/>
    <property type="match status" value="1"/>
</dbReference>
<sequence length="275" mass="28491">MSTRQSSARAAAPAGGSPRGVPFVVGLNPVAKLLGLIALAVPPTLSMDRLTSLSMLALTVLVIAPLARVSVVGILVRVWPIVVGALGAVWAVAVGAADSGATLLSIGWLTVSEGSLESGVSMLLRSFALALPAIVVMATTDSSELGDGLAQILKMPQRFVLGAVAALRVVGLINDDVQTLRLARRARGVGSFGTPLARWRANAGLTFALLVQVVRRGARMATTMDARGFSATPRTWAYPSVLAPRDWAALGFCVAFAALVWTAATVTGQLDILWA</sequence>
<evidence type="ECO:0000256" key="2">
    <source>
        <dbReference type="ARBA" id="ARBA00022475"/>
    </source>
</evidence>
<keyword evidence="5 6" id="KW-0472">Membrane</keyword>
<keyword evidence="3 6" id="KW-0812">Transmembrane</keyword>
<evidence type="ECO:0000256" key="6">
    <source>
        <dbReference type="SAM" id="Phobius"/>
    </source>
</evidence>
<feature type="transmembrane region" description="Helical" evidence="6">
    <location>
        <begin position="247"/>
        <end position="266"/>
    </location>
</feature>
<name>A0AAE3YHH9_9MICC</name>
<evidence type="ECO:0000313" key="7">
    <source>
        <dbReference type="EMBL" id="MDR6892294.1"/>
    </source>
</evidence>
<proteinExistence type="predicted"/>
<dbReference type="EMBL" id="JAVDUI010000001">
    <property type="protein sequence ID" value="MDR6892294.1"/>
    <property type="molecule type" value="Genomic_DNA"/>
</dbReference>
<feature type="transmembrane region" description="Helical" evidence="6">
    <location>
        <begin position="20"/>
        <end position="41"/>
    </location>
</feature>
<dbReference type="Pfam" id="PF02361">
    <property type="entry name" value="CbiQ"/>
    <property type="match status" value="1"/>
</dbReference>
<evidence type="ECO:0000256" key="5">
    <source>
        <dbReference type="ARBA" id="ARBA00023136"/>
    </source>
</evidence>
<protein>
    <submittedName>
        <fullName evidence="7">Energy-coupling factor transporter transmembrane protein EcfT</fullName>
    </submittedName>
</protein>
<dbReference type="GO" id="GO:0005886">
    <property type="term" value="C:plasma membrane"/>
    <property type="evidence" value="ECO:0007669"/>
    <property type="project" value="UniProtKB-ARBA"/>
</dbReference>
<gene>
    <name evidence="7" type="ORF">J2S35_001234</name>
</gene>